<reference evidence="1 2" key="1">
    <citation type="submission" date="2018-03" db="EMBL/GenBank/DDBJ databases">
        <title>Novel Streptomyces sp. from soil.</title>
        <authorList>
            <person name="Tan G.Y.A."/>
            <person name="Lee Z.Y."/>
        </authorList>
    </citation>
    <scope>NUCLEOTIDE SEQUENCE [LARGE SCALE GENOMIC DNA]</scope>
    <source>
        <strain evidence="1 2">ST5x</strain>
    </source>
</reference>
<evidence type="ECO:0000313" key="1">
    <source>
        <dbReference type="EMBL" id="PRH75920.1"/>
    </source>
</evidence>
<comment type="caution">
    <text evidence="1">The sequence shown here is derived from an EMBL/GenBank/DDBJ whole genome shotgun (WGS) entry which is preliminary data.</text>
</comment>
<dbReference type="Proteomes" id="UP000239322">
    <property type="component" value="Unassembled WGS sequence"/>
</dbReference>
<dbReference type="EMBL" id="PVLV01000628">
    <property type="protein sequence ID" value="PRH75920.1"/>
    <property type="molecule type" value="Genomic_DNA"/>
</dbReference>
<sequence length="69" mass="6608">MNHQLQTQEISDADLDNVSGGLVGGAVGNLVGTVDAVVPVSGAIGDLTGTVDGLTGLNTTGAANFAAGL</sequence>
<protein>
    <submittedName>
        <fullName evidence="1">Type A2 lantipeptide</fullName>
    </submittedName>
</protein>
<name>A0A2S9PNC8_9ACTN</name>
<proteinExistence type="predicted"/>
<gene>
    <name evidence="1" type="ORF">C6N75_28405</name>
</gene>
<organism evidence="1 2">
    <name type="scientific">Streptomyces solincola</name>
    <dbReference type="NCBI Taxonomy" id="2100817"/>
    <lineage>
        <taxon>Bacteria</taxon>
        <taxon>Bacillati</taxon>
        <taxon>Actinomycetota</taxon>
        <taxon>Actinomycetes</taxon>
        <taxon>Kitasatosporales</taxon>
        <taxon>Streptomycetaceae</taxon>
        <taxon>Streptomyces</taxon>
    </lineage>
</organism>
<dbReference type="RefSeq" id="WP_105871726.1">
    <property type="nucleotide sequence ID" value="NZ_PVLV01000628.1"/>
</dbReference>
<evidence type="ECO:0000313" key="2">
    <source>
        <dbReference type="Proteomes" id="UP000239322"/>
    </source>
</evidence>
<keyword evidence="2" id="KW-1185">Reference proteome</keyword>
<dbReference type="AlphaFoldDB" id="A0A2S9PNC8"/>
<accession>A0A2S9PNC8</accession>